<dbReference type="AlphaFoldDB" id="A0A371YIP3"/>
<dbReference type="OrthoDB" id="9991819at2"/>
<evidence type="ECO:0000313" key="2">
    <source>
        <dbReference type="EMBL" id="MFC2997636.1"/>
    </source>
</evidence>
<reference evidence="2" key="4">
    <citation type="submission" date="2024-09" db="EMBL/GenBank/DDBJ databases">
        <authorList>
            <person name="Sun Q."/>
            <person name="Mori K."/>
        </authorList>
    </citation>
    <scope>NUCLEOTIDE SEQUENCE</scope>
    <source>
        <strain evidence="2">KCTC 62575</strain>
    </source>
</reference>
<evidence type="ECO:0000313" key="4">
    <source>
        <dbReference type="Proteomes" id="UP000240957"/>
    </source>
</evidence>
<gene>
    <name evidence="2" type="ORF">ACFODO_20790</name>
    <name evidence="3" type="ORF">C9E89_022380</name>
</gene>
<dbReference type="Proteomes" id="UP000240957">
    <property type="component" value="Unassembled WGS sequence"/>
</dbReference>
<comment type="caution">
    <text evidence="3">The sequence shown here is derived from an EMBL/GenBank/DDBJ whole genome shotgun (WGS) entry which is preliminary data.</text>
</comment>
<organism evidence="3 4">
    <name type="scientific">Acinetobacter sichuanensis</name>
    <dbReference type="NCBI Taxonomy" id="2136183"/>
    <lineage>
        <taxon>Bacteria</taxon>
        <taxon>Pseudomonadati</taxon>
        <taxon>Pseudomonadota</taxon>
        <taxon>Gammaproteobacteria</taxon>
        <taxon>Moraxellales</taxon>
        <taxon>Moraxellaceae</taxon>
        <taxon>Acinetobacter</taxon>
    </lineage>
</organism>
<dbReference type="EMBL" id="JBHRSF010000157">
    <property type="protein sequence ID" value="MFC2997636.1"/>
    <property type="molecule type" value="Genomic_DNA"/>
</dbReference>
<dbReference type="RefSeq" id="WP_107010276.1">
    <property type="nucleotide sequence ID" value="NZ_JBHRSF010000157.1"/>
</dbReference>
<dbReference type="Proteomes" id="UP001595455">
    <property type="component" value="Unassembled WGS sequence"/>
</dbReference>
<name>A0A371YIP3_9GAMM</name>
<reference evidence="5" key="3">
    <citation type="journal article" date="2019" name="Int. J. Syst. Evol. Microbiol.">
        <title>The Global Catalogue of Microorganisms (GCM) 10K type strain sequencing project: providing services to taxonomists for standard genome sequencing and annotation.</title>
        <authorList>
            <consortium name="The Broad Institute Genomics Platform"/>
            <consortium name="The Broad Institute Genome Sequencing Center for Infectious Disease"/>
            <person name="Wu L."/>
            <person name="Ma J."/>
        </authorList>
    </citation>
    <scope>NUCLEOTIDE SEQUENCE [LARGE SCALE GENOMIC DNA]</scope>
    <source>
        <strain evidence="5">KCTC 62575</strain>
    </source>
</reference>
<dbReference type="EMBL" id="PYIX02000129">
    <property type="protein sequence ID" value="RFC81347.1"/>
    <property type="molecule type" value="Genomic_DNA"/>
</dbReference>
<keyword evidence="1" id="KW-0175">Coiled coil</keyword>
<keyword evidence="5" id="KW-1185">Reference proteome</keyword>
<evidence type="ECO:0000313" key="5">
    <source>
        <dbReference type="Proteomes" id="UP001595455"/>
    </source>
</evidence>
<reference evidence="2" key="1">
    <citation type="journal article" date="2014" name="Int. J. Syst. Evol. Microbiol.">
        <title>Complete genome of a new Firmicutes species belonging to the dominant human colonic microbiota ('Ruminococcus bicirculans') reveals two chromosomes and a selective capacity to utilize plant glucans.</title>
        <authorList>
            <consortium name="NISC Comparative Sequencing Program"/>
            <person name="Wegmann U."/>
            <person name="Louis P."/>
            <person name="Goesmann A."/>
            <person name="Henrissat B."/>
            <person name="Duncan S.H."/>
            <person name="Flint H.J."/>
        </authorList>
    </citation>
    <scope>NUCLEOTIDE SEQUENCE</scope>
    <source>
        <strain evidence="2">KCTC 62575</strain>
    </source>
</reference>
<evidence type="ECO:0000256" key="1">
    <source>
        <dbReference type="SAM" id="Coils"/>
    </source>
</evidence>
<feature type="coiled-coil region" evidence="1">
    <location>
        <begin position="36"/>
        <end position="64"/>
    </location>
</feature>
<sequence length="139" mass="16105">MDKLTMAHEYAMKYVGNPDSRLRTISEVVDFGWAYADEMQAEADKRKKEEAEQKRKEMRELLNADNTFIEREGQHFDDVLNPSNSSQLDIQGILHNIDDYFDQAECTKTPRMANNLLAQIYEQLSGEVKTSEMEAERHG</sequence>
<proteinExistence type="predicted"/>
<evidence type="ECO:0000313" key="3">
    <source>
        <dbReference type="EMBL" id="RFC81347.1"/>
    </source>
</evidence>
<protein>
    <submittedName>
        <fullName evidence="3">Uncharacterized protein</fullName>
    </submittedName>
</protein>
<accession>A0A371YIP3</accession>
<reference evidence="3 4" key="2">
    <citation type="submission" date="2018-08" db="EMBL/GenBank/DDBJ databases">
        <title>The draft genome of Acinetobacter sichuanensis strain WCHAc060041.</title>
        <authorList>
            <person name="Qin J."/>
            <person name="Feng Y."/>
            <person name="Zong Z."/>
        </authorList>
    </citation>
    <scope>NUCLEOTIDE SEQUENCE [LARGE SCALE GENOMIC DNA]</scope>
    <source>
        <strain evidence="3 4">WCHAc060041</strain>
    </source>
</reference>